<dbReference type="Proteomes" id="UP000315115">
    <property type="component" value="Plasmid pAM7"/>
</dbReference>
<reference evidence="7" key="2">
    <citation type="journal article" date="2020" name="Microbiol. Resour. Announc.">
        <title>Complete Genome Sequence of Vibrio rotiferianus Strain AM7.</title>
        <authorList>
            <person name="Miyazaki K."/>
            <person name="Wiseschart A."/>
            <person name="Pootanakit K."/>
            <person name="Kitahara K."/>
        </authorList>
    </citation>
    <scope>NUCLEOTIDE SEQUENCE</scope>
    <source>
        <strain evidence="7">AM7</strain>
        <plasmid evidence="7">pAM7</plasmid>
    </source>
</reference>
<feature type="transmembrane region" description="Helical" evidence="4">
    <location>
        <begin position="123"/>
        <end position="142"/>
    </location>
</feature>
<geneLocation type="plasmid" evidence="8">
    <name>pam7 dna</name>
</geneLocation>
<geneLocation type="plasmid" evidence="7">
    <name>pAM7</name>
</geneLocation>
<accession>A0A510IJ72</accession>
<dbReference type="InterPro" id="IPR029787">
    <property type="entry name" value="Nucleotide_cyclase"/>
</dbReference>
<dbReference type="CDD" id="cd01949">
    <property type="entry name" value="GGDEF"/>
    <property type="match status" value="1"/>
</dbReference>
<feature type="domain" description="GGDEF" evidence="5">
    <location>
        <begin position="315"/>
        <end position="450"/>
    </location>
</feature>
<dbReference type="GO" id="GO:0005886">
    <property type="term" value="C:plasma membrane"/>
    <property type="evidence" value="ECO:0007669"/>
    <property type="project" value="TreeGrafter"/>
</dbReference>
<dbReference type="FunFam" id="3.30.70.270:FF:000001">
    <property type="entry name" value="Diguanylate cyclase domain protein"/>
    <property type="match status" value="1"/>
</dbReference>
<evidence type="ECO:0000259" key="5">
    <source>
        <dbReference type="PROSITE" id="PS50887"/>
    </source>
</evidence>
<protein>
    <recommendedName>
        <fullName evidence="2">diguanylate cyclase</fullName>
        <ecNumber evidence="2">2.7.7.65</ecNumber>
    </recommendedName>
</protein>
<feature type="transmembrane region" description="Helical" evidence="4">
    <location>
        <begin position="12"/>
        <end position="38"/>
    </location>
</feature>
<dbReference type="RefSeq" id="WP_116920618.1">
    <property type="nucleotide sequence ID" value="NZ_AP019798.1"/>
</dbReference>
<dbReference type="GO" id="GO:1902201">
    <property type="term" value="P:negative regulation of bacterial-type flagellum-dependent cell motility"/>
    <property type="evidence" value="ECO:0007669"/>
    <property type="project" value="TreeGrafter"/>
</dbReference>
<evidence type="ECO:0000256" key="2">
    <source>
        <dbReference type="ARBA" id="ARBA00012528"/>
    </source>
</evidence>
<dbReference type="PROSITE" id="PS50887">
    <property type="entry name" value="GGDEF"/>
    <property type="match status" value="1"/>
</dbReference>
<dbReference type="InterPro" id="IPR050469">
    <property type="entry name" value="Diguanylate_Cyclase"/>
</dbReference>
<gene>
    <name evidence="6" type="ORF">VroAM7_22080</name>
    <name evidence="7" type="ORF">VroAM7_51190</name>
</gene>
<dbReference type="InterPro" id="IPR000160">
    <property type="entry name" value="GGDEF_dom"/>
</dbReference>
<name>A0A510IJ72_9VIBR</name>
<dbReference type="Gene3D" id="3.30.70.270">
    <property type="match status" value="1"/>
</dbReference>
<dbReference type="PANTHER" id="PTHR45138">
    <property type="entry name" value="REGULATORY COMPONENTS OF SENSORY TRANSDUCTION SYSTEM"/>
    <property type="match status" value="1"/>
</dbReference>
<evidence type="ECO:0000313" key="7">
    <source>
        <dbReference type="EMBL" id="BBL92466.1"/>
    </source>
</evidence>
<dbReference type="EMBL" id="AP019798">
    <property type="protein sequence ID" value="BBL89555.1"/>
    <property type="molecule type" value="Genomic_DNA"/>
</dbReference>
<dbReference type="GO" id="GO:0043709">
    <property type="term" value="P:cell adhesion involved in single-species biofilm formation"/>
    <property type="evidence" value="ECO:0007669"/>
    <property type="project" value="TreeGrafter"/>
</dbReference>
<dbReference type="GO" id="GO:0052621">
    <property type="term" value="F:diguanylate cyclase activity"/>
    <property type="evidence" value="ECO:0007669"/>
    <property type="project" value="UniProtKB-EC"/>
</dbReference>
<dbReference type="Pfam" id="PF00990">
    <property type="entry name" value="GGDEF"/>
    <property type="match status" value="1"/>
</dbReference>
<proteinExistence type="predicted"/>
<dbReference type="NCBIfam" id="TIGR00254">
    <property type="entry name" value="GGDEF"/>
    <property type="match status" value="1"/>
</dbReference>
<feature type="transmembrane region" description="Helical" evidence="4">
    <location>
        <begin position="149"/>
        <end position="170"/>
    </location>
</feature>
<reference evidence="8" key="1">
    <citation type="submission" date="2019-07" db="EMBL/GenBank/DDBJ databases">
        <title>Complete Genome Sequences of Vibrion rotiferianus strain AM7.</title>
        <authorList>
            <person name="Miyazaki K."/>
            <person name="Wiseschart A."/>
            <person name="Pootanakit K."/>
            <person name="Ishimori K."/>
            <person name="Kitahara K."/>
        </authorList>
    </citation>
    <scope>NUCLEOTIDE SEQUENCE [LARGE SCALE GENOMIC DNA]</scope>
    <source>
        <strain evidence="8">AM7</strain>
        <plasmid evidence="8">pam7 dna</plasmid>
    </source>
</reference>
<comment type="catalytic activity">
    <reaction evidence="3">
        <text>2 GTP = 3',3'-c-di-GMP + 2 diphosphate</text>
        <dbReference type="Rhea" id="RHEA:24898"/>
        <dbReference type="ChEBI" id="CHEBI:33019"/>
        <dbReference type="ChEBI" id="CHEBI:37565"/>
        <dbReference type="ChEBI" id="CHEBI:58805"/>
        <dbReference type="EC" id="2.7.7.65"/>
    </reaction>
</comment>
<evidence type="ECO:0000313" key="8">
    <source>
        <dbReference type="Proteomes" id="UP000315115"/>
    </source>
</evidence>
<organism evidence="7 8">
    <name type="scientific">Vibrio rotiferianus</name>
    <dbReference type="NCBI Taxonomy" id="190895"/>
    <lineage>
        <taxon>Bacteria</taxon>
        <taxon>Pseudomonadati</taxon>
        <taxon>Pseudomonadota</taxon>
        <taxon>Gammaproteobacteria</taxon>
        <taxon>Vibrionales</taxon>
        <taxon>Vibrionaceae</taxon>
        <taxon>Vibrio</taxon>
    </lineage>
</organism>
<dbReference type="PANTHER" id="PTHR45138:SF9">
    <property type="entry name" value="DIGUANYLATE CYCLASE DGCM-RELATED"/>
    <property type="match status" value="1"/>
</dbReference>
<feature type="transmembrane region" description="Helical" evidence="4">
    <location>
        <begin position="75"/>
        <end position="92"/>
    </location>
</feature>
<feature type="transmembrane region" description="Helical" evidence="4">
    <location>
        <begin position="50"/>
        <end position="68"/>
    </location>
</feature>
<dbReference type="SMART" id="SM00267">
    <property type="entry name" value="GGDEF"/>
    <property type="match status" value="1"/>
</dbReference>
<evidence type="ECO:0000313" key="6">
    <source>
        <dbReference type="EMBL" id="BBL89555.1"/>
    </source>
</evidence>
<feature type="transmembrane region" description="Helical" evidence="4">
    <location>
        <begin position="245"/>
        <end position="267"/>
    </location>
</feature>
<keyword evidence="7" id="KW-0614">Plasmid</keyword>
<dbReference type="Proteomes" id="UP000315115">
    <property type="component" value="Chromosome 1"/>
</dbReference>
<comment type="cofactor">
    <cofactor evidence="1">
        <name>Mg(2+)</name>
        <dbReference type="ChEBI" id="CHEBI:18420"/>
    </cofactor>
</comment>
<dbReference type="EMBL" id="AP019800">
    <property type="protein sequence ID" value="BBL92466.1"/>
    <property type="molecule type" value="Genomic_DNA"/>
</dbReference>
<keyword evidence="4" id="KW-0812">Transmembrane</keyword>
<evidence type="ECO:0000256" key="4">
    <source>
        <dbReference type="SAM" id="Phobius"/>
    </source>
</evidence>
<keyword evidence="4" id="KW-0472">Membrane</keyword>
<dbReference type="InterPro" id="IPR043128">
    <property type="entry name" value="Rev_trsase/Diguanyl_cyclase"/>
</dbReference>
<dbReference type="SUPFAM" id="SSF55073">
    <property type="entry name" value="Nucleotide cyclase"/>
    <property type="match status" value="1"/>
</dbReference>
<evidence type="ECO:0000256" key="1">
    <source>
        <dbReference type="ARBA" id="ARBA00001946"/>
    </source>
</evidence>
<dbReference type="AlphaFoldDB" id="A0A510IJ72"/>
<feature type="transmembrane region" description="Helical" evidence="4">
    <location>
        <begin position="221"/>
        <end position="239"/>
    </location>
</feature>
<keyword evidence="4" id="KW-1133">Transmembrane helix</keyword>
<dbReference type="EC" id="2.7.7.65" evidence="2"/>
<sequence length="458" mass="50955">MQSKKQNLIKKALKLSIIGYGCVLLVCSLIVLSYFFGVEWIYRPVANGPATHPLTTIILLVLSLAGVLVRTLTKWARFLLVFAGICLVTRLQQELTGNNIVDEVLSLNATFSYLLSMSAPMKMGSNTTYMLSSIFIALVFMLRQRFCYLTQVIAIFSIFLPLLSMVGYLYNVDNFHGQMSPTTTVLGMVLSISTICLESNKGIVHALLAPTFGARIVRWQLIVGAGIFLVGGYIITQIQEQEKAIALYAVSVCFCFILIMLVSAVSYEWYDKQRRILEEELSVSAITDRLTNVNNRMALDKDMSLLVNKRPEQKKEISVLLIDVDHFKSFNDTYGHLVGDIVLKTVAQIIKANIRNTDAVYRYGGEEFVVVLLQCELHKAAQIAEKLRKKVCEKNLSSILEVTAHTHVSVSIGCSSLSQANSADEVFKLADKALYTAKENGRNQVCIGEAINKCQFGT</sequence>
<evidence type="ECO:0000256" key="3">
    <source>
        <dbReference type="ARBA" id="ARBA00034247"/>
    </source>
</evidence>